<organism evidence="3 4">
    <name type="scientific">Fusarium proliferatum (strain ET1)</name>
    <name type="common">Orchid endophyte fungus</name>
    <dbReference type="NCBI Taxonomy" id="1227346"/>
    <lineage>
        <taxon>Eukaryota</taxon>
        <taxon>Fungi</taxon>
        <taxon>Dikarya</taxon>
        <taxon>Ascomycota</taxon>
        <taxon>Pezizomycotina</taxon>
        <taxon>Sordariomycetes</taxon>
        <taxon>Hypocreomycetidae</taxon>
        <taxon>Hypocreales</taxon>
        <taxon>Nectriaceae</taxon>
        <taxon>Fusarium</taxon>
        <taxon>Fusarium fujikuroi species complex</taxon>
    </lineage>
</organism>
<keyword evidence="4" id="KW-1185">Reference proteome</keyword>
<dbReference type="VEuPathDB" id="FungiDB:FPRO_10962"/>
<feature type="compositionally biased region" description="Basic and acidic residues" evidence="1">
    <location>
        <begin position="139"/>
        <end position="148"/>
    </location>
</feature>
<protein>
    <recommendedName>
        <fullName evidence="2">F-box domain-containing protein</fullName>
    </recommendedName>
</protein>
<dbReference type="SUPFAM" id="SSF81383">
    <property type="entry name" value="F-box domain"/>
    <property type="match status" value="1"/>
</dbReference>
<dbReference type="Proteomes" id="UP000183971">
    <property type="component" value="Unassembled WGS sequence"/>
</dbReference>
<feature type="region of interest" description="Disordered" evidence="1">
    <location>
        <begin position="30"/>
        <end position="94"/>
    </location>
</feature>
<dbReference type="InterPro" id="IPR001810">
    <property type="entry name" value="F-box_dom"/>
</dbReference>
<feature type="compositionally biased region" description="Polar residues" evidence="1">
    <location>
        <begin position="124"/>
        <end position="137"/>
    </location>
</feature>
<gene>
    <name evidence="3" type="ORF">FPRO_10962</name>
</gene>
<dbReference type="AlphaFoldDB" id="A0A1L7VLH8"/>
<accession>A0A1L7VLH8</accession>
<dbReference type="InterPro" id="IPR036047">
    <property type="entry name" value="F-box-like_dom_sf"/>
</dbReference>
<comment type="caution">
    <text evidence="3">The sequence shown here is derived from an EMBL/GenBank/DDBJ whole genome shotgun (WGS) entry which is preliminary data.</text>
</comment>
<evidence type="ECO:0000313" key="4">
    <source>
        <dbReference type="Proteomes" id="UP000183971"/>
    </source>
</evidence>
<evidence type="ECO:0000256" key="1">
    <source>
        <dbReference type="SAM" id="MobiDB-lite"/>
    </source>
</evidence>
<sequence>MPSFKKKLSLSLSRTKVKKIFRSIKSPFRKVDRAKDEPATTPVVDQHVQDDVPEDSEEQGAGKKTAIQFQEQTSPASSDYASSTSLSDQESDRFAASETYFDAQETILDPSDHEVAVRDDETEPASNMNTQHHQVSISGREEGKDMTKTDTGLDQQQQHDARLTLQKLSPELIIEIMLLLPHSSLYLLQQTCQKFRQISKRDTFKTFNLEFRGGPESYCISENGYQQRKVIRDILARRTLCQECNSHRDSGKLQGVMQKLYELQYCHGCKASHPALFFSPEEKGKQYTQCLGRMGNFPLCSHETFAGPDMVTLSNVGGKQRSVTCEDLSHKSFPSGSLAEISYAPHGFLDISSASAWNHGPMKRHMYFILTATIHLVVLDGSSDKHMEEAIRQLKKGLYTVSDPKALCAHFSSEILQDCMASDPSKCSCFPRSETGLQKCTLLSPVTNAICKICGAEYHLSLRQVGRPPLIPTSAARGSAKTKPRGKTIIDLKIKRDIAMKTFLHPSWLFNLNYNQDKECNSRLKRNPLLDEEMKHILWCDDSGCATGSERRWEKMALLYLNDAFSKGELHDGNSDDDARARDMAWLSLEYDVFNGFTT</sequence>
<feature type="compositionally biased region" description="Low complexity" evidence="1">
    <location>
        <begin position="73"/>
        <end position="88"/>
    </location>
</feature>
<evidence type="ECO:0000313" key="3">
    <source>
        <dbReference type="EMBL" id="CZR41373.1"/>
    </source>
</evidence>
<dbReference type="RefSeq" id="XP_031081965.1">
    <property type="nucleotide sequence ID" value="XM_031231982.1"/>
</dbReference>
<dbReference type="Pfam" id="PF00646">
    <property type="entry name" value="F-box"/>
    <property type="match status" value="1"/>
</dbReference>
<proteinExistence type="predicted"/>
<name>A0A1L7VLH8_FUSPR</name>
<evidence type="ECO:0000259" key="2">
    <source>
        <dbReference type="PROSITE" id="PS50181"/>
    </source>
</evidence>
<dbReference type="GeneID" id="42055832"/>
<dbReference type="PROSITE" id="PS50181">
    <property type="entry name" value="FBOX"/>
    <property type="match status" value="1"/>
</dbReference>
<dbReference type="CDD" id="cd09917">
    <property type="entry name" value="F-box_SF"/>
    <property type="match status" value="1"/>
</dbReference>
<reference evidence="4" key="1">
    <citation type="journal article" date="2016" name="Genome Biol. Evol.">
        <title>Comparative 'omics' of the Fusarium fujikuroi species complex highlights differences in genetic potential and metabolite synthesis.</title>
        <authorList>
            <person name="Niehaus E.-M."/>
            <person name="Muensterkoetter M."/>
            <person name="Proctor R.H."/>
            <person name="Brown D.W."/>
            <person name="Sharon A."/>
            <person name="Idan Y."/>
            <person name="Oren-Young L."/>
            <person name="Sieber C.M."/>
            <person name="Novak O."/>
            <person name="Pencik A."/>
            <person name="Tarkowska D."/>
            <person name="Hromadova K."/>
            <person name="Freeman S."/>
            <person name="Maymon M."/>
            <person name="Elazar M."/>
            <person name="Youssef S.A."/>
            <person name="El-Shabrawy E.S.M."/>
            <person name="Shalaby A.B.A."/>
            <person name="Houterman P."/>
            <person name="Brock N.L."/>
            <person name="Burkhardt I."/>
            <person name="Tsavkelova E.A."/>
            <person name="Dickschat J.S."/>
            <person name="Galuszka P."/>
            <person name="Gueldener U."/>
            <person name="Tudzynski B."/>
        </authorList>
    </citation>
    <scope>NUCLEOTIDE SEQUENCE [LARGE SCALE GENOMIC DNA]</scope>
    <source>
        <strain evidence="4">ET1</strain>
    </source>
</reference>
<dbReference type="EMBL" id="FJOF01000005">
    <property type="protein sequence ID" value="CZR41373.1"/>
    <property type="molecule type" value="Genomic_DNA"/>
</dbReference>
<feature type="domain" description="F-box" evidence="2">
    <location>
        <begin position="162"/>
        <end position="207"/>
    </location>
</feature>
<feature type="region of interest" description="Disordered" evidence="1">
    <location>
        <begin position="119"/>
        <end position="158"/>
    </location>
</feature>